<dbReference type="STRING" id="1382522.W6MRY3"/>
<feature type="transmembrane region" description="Helical" evidence="7">
    <location>
        <begin position="460"/>
        <end position="479"/>
    </location>
</feature>
<dbReference type="GeneID" id="34522884"/>
<dbReference type="PANTHER" id="PTHR23501">
    <property type="entry name" value="MAJOR FACILITATOR SUPERFAMILY"/>
    <property type="match status" value="1"/>
</dbReference>
<evidence type="ECO:0008006" key="10">
    <source>
        <dbReference type="Google" id="ProtNLM"/>
    </source>
</evidence>
<feature type="transmembrane region" description="Helical" evidence="7">
    <location>
        <begin position="296"/>
        <end position="315"/>
    </location>
</feature>
<dbReference type="Gene3D" id="1.20.1250.20">
    <property type="entry name" value="MFS general substrate transporter like domains"/>
    <property type="match status" value="2"/>
</dbReference>
<dbReference type="SUPFAM" id="SSF103473">
    <property type="entry name" value="MFS general substrate transporter"/>
    <property type="match status" value="2"/>
</dbReference>
<feature type="transmembrane region" description="Helical" evidence="7">
    <location>
        <begin position="243"/>
        <end position="263"/>
    </location>
</feature>
<evidence type="ECO:0000256" key="2">
    <source>
        <dbReference type="ARBA" id="ARBA00008335"/>
    </source>
</evidence>
<evidence type="ECO:0000313" key="9">
    <source>
        <dbReference type="Proteomes" id="UP000019384"/>
    </source>
</evidence>
<name>W6MRY3_9ASCO</name>
<dbReference type="AlphaFoldDB" id="W6MRY3"/>
<keyword evidence="9" id="KW-1185">Reference proteome</keyword>
<feature type="transmembrane region" description="Helical" evidence="7">
    <location>
        <begin position="367"/>
        <end position="389"/>
    </location>
</feature>
<evidence type="ECO:0000256" key="4">
    <source>
        <dbReference type="ARBA" id="ARBA00022692"/>
    </source>
</evidence>
<feature type="transmembrane region" description="Helical" evidence="7">
    <location>
        <begin position="500"/>
        <end position="520"/>
    </location>
</feature>
<dbReference type="OrthoDB" id="4078873at2759"/>
<feature type="transmembrane region" description="Helical" evidence="7">
    <location>
        <begin position="178"/>
        <end position="200"/>
    </location>
</feature>
<gene>
    <name evidence="8" type="ORF">KUCA_T00005500001</name>
</gene>
<feature type="transmembrane region" description="Helical" evidence="7">
    <location>
        <begin position="327"/>
        <end position="347"/>
    </location>
</feature>
<feature type="transmembrane region" description="Helical" evidence="7">
    <location>
        <begin position="155"/>
        <end position="172"/>
    </location>
</feature>
<keyword evidence="3" id="KW-0813">Transport</keyword>
<dbReference type="EMBL" id="HG793131">
    <property type="protein sequence ID" value="CDK29511.1"/>
    <property type="molecule type" value="Genomic_DNA"/>
</dbReference>
<evidence type="ECO:0000313" key="8">
    <source>
        <dbReference type="EMBL" id="CDK29511.1"/>
    </source>
</evidence>
<dbReference type="InterPro" id="IPR036259">
    <property type="entry name" value="MFS_trans_sf"/>
</dbReference>
<evidence type="ECO:0000256" key="7">
    <source>
        <dbReference type="SAM" id="Phobius"/>
    </source>
</evidence>
<comment type="similarity">
    <text evidence="2">Belongs to the major facilitator superfamily.</text>
</comment>
<sequence>MRRLHHILNHTSAHLVQGNYTDNDETSKKADVEAVVDHVAEESSDTISLEALNEKEVQMHPNGVTGESPVGVQKAEAVALVWSKTAVYLTYAWIWICFFMLALEQSIGSNVMAFAYADFSAASQVSTVGILASIVGGVLTLPIAKTLNVVGRAEAYLIFVVVYIIGIIILAACNGPKSYAAGYTFYSVGYSAVYMILQVFIADTSGLHNRAFAFAFANVPLICTAFTGPLAAESFLKVTTWRWAYGVFAIVMPFVLVPLALVFKFYEMKAKTIGLLVINNSGRSSLRSVMYYIQEFDIVGAFILMAAFILFLLPFSLETYGRTEYKSASFIVMVVIGFLLFFVFAAWEKFFARTHFVKWELFRQRTVLGAFCLAAILFFSYVTWDAYFYNFVYVVYNLPVSKAGYMTQIYNVGSCFWSVVFGAWLRYIKTFKYTCLFFGLPLMFLGAGLMIHFRGQTSDIGYIIMCQIFIAFSGGTLFIGEDMAVMAAADREGIPMMLSVLNLSSSVGSAIGYAVAAAIYDNVFPSALRDALPADSKDLWTIIYFGGVSTQTAYPVGSDIRNAINYAYGQSQKNGAIAATCILVLAIPAITMWKNYKVDKKQNKGTVI</sequence>
<feature type="transmembrane region" description="Helical" evidence="7">
    <location>
        <begin position="123"/>
        <end position="143"/>
    </location>
</feature>
<dbReference type="InterPro" id="IPR011701">
    <property type="entry name" value="MFS"/>
</dbReference>
<evidence type="ECO:0000256" key="1">
    <source>
        <dbReference type="ARBA" id="ARBA00004141"/>
    </source>
</evidence>
<keyword evidence="5 7" id="KW-1133">Transmembrane helix</keyword>
<feature type="transmembrane region" description="Helical" evidence="7">
    <location>
        <begin position="435"/>
        <end position="454"/>
    </location>
</feature>
<reference evidence="8" key="2">
    <citation type="submission" date="2014-02" db="EMBL/GenBank/DDBJ databases">
        <title>Complete DNA sequence of /Kuraishia capsulata/ illustrates novel genomic features among budding yeasts (/Saccharomycotina/).</title>
        <authorList>
            <person name="Morales L."/>
            <person name="Noel B."/>
            <person name="Porcel B."/>
            <person name="Marcet-Houben M."/>
            <person name="Hullo M-F."/>
            <person name="Sacerdot C."/>
            <person name="Tekaia F."/>
            <person name="Leh-Louis V."/>
            <person name="Despons L."/>
            <person name="Khanna V."/>
            <person name="Aury J-M."/>
            <person name="Barbe V."/>
            <person name="Couloux A."/>
            <person name="Labadie K."/>
            <person name="Pelletier E."/>
            <person name="Souciet J-L."/>
            <person name="Boekhout T."/>
            <person name="Gabaldon T."/>
            <person name="Wincker P."/>
            <person name="Dujon B."/>
        </authorList>
    </citation>
    <scope>NUCLEOTIDE SEQUENCE</scope>
    <source>
        <strain evidence="8">CBS 1993</strain>
    </source>
</reference>
<feature type="transmembrane region" description="Helical" evidence="7">
    <location>
        <begin position="212"/>
        <end position="231"/>
    </location>
</feature>
<feature type="transmembrane region" description="Helical" evidence="7">
    <location>
        <begin position="575"/>
        <end position="593"/>
    </location>
</feature>
<dbReference type="RefSeq" id="XP_022461496.1">
    <property type="nucleotide sequence ID" value="XM_022600463.1"/>
</dbReference>
<dbReference type="GO" id="GO:0022857">
    <property type="term" value="F:transmembrane transporter activity"/>
    <property type="evidence" value="ECO:0007669"/>
    <property type="project" value="InterPro"/>
</dbReference>
<keyword evidence="4 7" id="KW-0812">Transmembrane</keyword>
<feature type="transmembrane region" description="Helical" evidence="7">
    <location>
        <begin position="86"/>
        <end position="103"/>
    </location>
</feature>
<feature type="transmembrane region" description="Helical" evidence="7">
    <location>
        <begin position="409"/>
        <end position="428"/>
    </location>
</feature>
<keyword evidence="6 7" id="KW-0472">Membrane</keyword>
<evidence type="ECO:0000256" key="3">
    <source>
        <dbReference type="ARBA" id="ARBA00022448"/>
    </source>
</evidence>
<dbReference type="FunFam" id="1.20.1250.20:FF:000284">
    <property type="entry name" value="Siderophore iron transporter mirB"/>
    <property type="match status" value="1"/>
</dbReference>
<dbReference type="PANTHER" id="PTHR23501:SF107">
    <property type="entry name" value="TRANSPORTER, PUTATIVE (AFU_ORTHOLOGUE AFUA_7G04730)-RELATED"/>
    <property type="match status" value="1"/>
</dbReference>
<proteinExistence type="inferred from homology"/>
<dbReference type="GO" id="GO:0005886">
    <property type="term" value="C:plasma membrane"/>
    <property type="evidence" value="ECO:0007669"/>
    <property type="project" value="TreeGrafter"/>
</dbReference>
<evidence type="ECO:0000256" key="6">
    <source>
        <dbReference type="ARBA" id="ARBA00023136"/>
    </source>
</evidence>
<accession>W6MRY3</accession>
<dbReference type="HOGENOM" id="CLU_012970_1_0_1"/>
<evidence type="ECO:0000256" key="5">
    <source>
        <dbReference type="ARBA" id="ARBA00022989"/>
    </source>
</evidence>
<dbReference type="Proteomes" id="UP000019384">
    <property type="component" value="Unassembled WGS sequence"/>
</dbReference>
<protein>
    <recommendedName>
        <fullName evidence="10">Major facilitator superfamily (MFS) profile domain-containing protein</fullName>
    </recommendedName>
</protein>
<reference evidence="8" key="1">
    <citation type="submission" date="2013-12" db="EMBL/GenBank/DDBJ databases">
        <authorList>
            <person name="Genoscope - CEA"/>
        </authorList>
    </citation>
    <scope>NUCLEOTIDE SEQUENCE</scope>
    <source>
        <strain evidence="8">CBS 1993</strain>
    </source>
</reference>
<dbReference type="Pfam" id="PF07690">
    <property type="entry name" value="MFS_1"/>
    <property type="match status" value="1"/>
</dbReference>
<organism evidence="8 9">
    <name type="scientific">Kuraishia capsulata CBS 1993</name>
    <dbReference type="NCBI Taxonomy" id="1382522"/>
    <lineage>
        <taxon>Eukaryota</taxon>
        <taxon>Fungi</taxon>
        <taxon>Dikarya</taxon>
        <taxon>Ascomycota</taxon>
        <taxon>Saccharomycotina</taxon>
        <taxon>Pichiomycetes</taxon>
        <taxon>Pichiales</taxon>
        <taxon>Pichiaceae</taxon>
        <taxon>Kuraishia</taxon>
    </lineage>
</organism>
<comment type="subcellular location">
    <subcellularLocation>
        <location evidence="1">Membrane</location>
        <topology evidence="1">Multi-pass membrane protein</topology>
    </subcellularLocation>
</comment>